<comment type="caution">
    <text evidence="1">The sequence shown here is derived from an EMBL/GenBank/DDBJ whole genome shotgun (WGS) entry which is preliminary data.</text>
</comment>
<organism evidence="1 2">
    <name type="scientific">Corynebacterium nuruki</name>
    <dbReference type="NCBI Taxonomy" id="1032851"/>
    <lineage>
        <taxon>Bacteria</taxon>
        <taxon>Bacillati</taxon>
        <taxon>Actinomycetota</taxon>
        <taxon>Actinomycetes</taxon>
        <taxon>Mycobacteriales</taxon>
        <taxon>Corynebacteriaceae</taxon>
        <taxon>Corynebacterium</taxon>
    </lineage>
</organism>
<dbReference type="EMBL" id="DQID01000040">
    <property type="protein sequence ID" value="HCT13505.1"/>
    <property type="molecule type" value="Genomic_DNA"/>
</dbReference>
<dbReference type="Proteomes" id="UP000261739">
    <property type="component" value="Unassembled WGS sequence"/>
</dbReference>
<proteinExistence type="predicted"/>
<sequence length="220" mass="23097">MSWSLEGAGVTCSVNTAPRSDYADCTLDFTDDVRDRKDPRFAAGAVLWIAGEGFRPAMQTGGGDATDHPVLHPGQRISAAGVTCTATGPRGITCGRDGREFRYDDGDFAATGWDGPGARTIVEGSKTRGQFCGRANNGLYADLAVTDVVVTKGTVDCADAVGTVDSYLATWQDGSRGNTLLTPLDNGWTCSFPTAKRSEDDDVTVSCGTTDGRGVKIPRS</sequence>
<accession>A0A3D4SWM4</accession>
<evidence type="ECO:0000313" key="1">
    <source>
        <dbReference type="EMBL" id="HCT13505.1"/>
    </source>
</evidence>
<evidence type="ECO:0000313" key="2">
    <source>
        <dbReference type="Proteomes" id="UP000261739"/>
    </source>
</evidence>
<gene>
    <name evidence="1" type="ORF">DIW82_01560</name>
</gene>
<dbReference type="AlphaFoldDB" id="A0A3D4SWM4"/>
<protein>
    <submittedName>
        <fullName evidence="1">Uncharacterized protein</fullName>
    </submittedName>
</protein>
<reference evidence="1 2" key="1">
    <citation type="journal article" date="2018" name="Nat. Biotechnol.">
        <title>A standardized bacterial taxonomy based on genome phylogeny substantially revises the tree of life.</title>
        <authorList>
            <person name="Parks D.H."/>
            <person name="Chuvochina M."/>
            <person name="Waite D.W."/>
            <person name="Rinke C."/>
            <person name="Skarshewski A."/>
            <person name="Chaumeil P.A."/>
            <person name="Hugenholtz P."/>
        </authorList>
    </citation>
    <scope>NUCLEOTIDE SEQUENCE [LARGE SCALE GENOMIC DNA]</scope>
    <source>
        <strain evidence="1">UBA11247</strain>
    </source>
</reference>
<name>A0A3D4SWM4_9CORY</name>